<gene>
    <name evidence="2" type="ORF">SAMN05216360_11413</name>
</gene>
<evidence type="ECO:0000256" key="1">
    <source>
        <dbReference type="SAM" id="SignalP"/>
    </source>
</evidence>
<accession>A0A1H0GAK5</accession>
<dbReference type="AlphaFoldDB" id="A0A1H0GAK5"/>
<evidence type="ECO:0008006" key="4">
    <source>
        <dbReference type="Google" id="ProtNLM"/>
    </source>
</evidence>
<dbReference type="RefSeq" id="WP_091719337.1">
    <property type="nucleotide sequence ID" value="NZ_FNHS01000014.1"/>
</dbReference>
<dbReference type="Proteomes" id="UP000198704">
    <property type="component" value="Unassembled WGS sequence"/>
</dbReference>
<dbReference type="PROSITE" id="PS51257">
    <property type="entry name" value="PROKAR_LIPOPROTEIN"/>
    <property type="match status" value="1"/>
</dbReference>
<evidence type="ECO:0000313" key="2">
    <source>
        <dbReference type="EMBL" id="SDO03799.1"/>
    </source>
</evidence>
<dbReference type="EMBL" id="FNHS01000014">
    <property type="protein sequence ID" value="SDO03799.1"/>
    <property type="molecule type" value="Genomic_DNA"/>
</dbReference>
<name>A0A1H0GAK5_9HYPH</name>
<organism evidence="2 3">
    <name type="scientific">Methylobacterium phyllostachyos</name>
    <dbReference type="NCBI Taxonomy" id="582672"/>
    <lineage>
        <taxon>Bacteria</taxon>
        <taxon>Pseudomonadati</taxon>
        <taxon>Pseudomonadota</taxon>
        <taxon>Alphaproteobacteria</taxon>
        <taxon>Hyphomicrobiales</taxon>
        <taxon>Methylobacteriaceae</taxon>
        <taxon>Methylobacterium</taxon>
    </lineage>
</organism>
<reference evidence="3" key="1">
    <citation type="submission" date="2016-10" db="EMBL/GenBank/DDBJ databases">
        <authorList>
            <person name="Varghese N."/>
            <person name="Submissions S."/>
        </authorList>
    </citation>
    <scope>NUCLEOTIDE SEQUENCE [LARGE SCALE GENOMIC DNA]</scope>
    <source>
        <strain evidence="3">BL47</strain>
    </source>
</reference>
<keyword evidence="1" id="KW-0732">Signal</keyword>
<evidence type="ECO:0000313" key="3">
    <source>
        <dbReference type="Proteomes" id="UP000198704"/>
    </source>
</evidence>
<dbReference type="OrthoDB" id="7862470at2"/>
<feature type="signal peptide" evidence="1">
    <location>
        <begin position="1"/>
        <end position="19"/>
    </location>
</feature>
<sequence>MKRIVLVTAAAGGLLGACASSSDKVAATYISPIQYSSLTCPQIREESARVANRASIASGVQDDQRKTDQVVTVVGAVVFWPSLFFLQGDNQKTAELARLKGEMEALEQASIQRNCGIEYRRQPAS</sequence>
<dbReference type="STRING" id="582672.SAMN05216360_11413"/>
<keyword evidence="3" id="KW-1185">Reference proteome</keyword>
<protein>
    <recommendedName>
        <fullName evidence="4">Lipoprotein</fullName>
    </recommendedName>
</protein>
<feature type="chain" id="PRO_5011638534" description="Lipoprotein" evidence="1">
    <location>
        <begin position="20"/>
        <end position="125"/>
    </location>
</feature>
<proteinExistence type="predicted"/>